<evidence type="ECO:0000313" key="1">
    <source>
        <dbReference type="EMBL" id="WTQ78822.1"/>
    </source>
</evidence>
<reference evidence="2 3" key="1">
    <citation type="submission" date="2022-10" db="EMBL/GenBank/DDBJ databases">
        <title>The complete genomes of actinobacterial strains from the NBC collection.</title>
        <authorList>
            <person name="Joergensen T.S."/>
            <person name="Alvarez Arevalo M."/>
            <person name="Sterndorff E.B."/>
            <person name="Faurdal D."/>
            <person name="Vuksanovic O."/>
            <person name="Mourched A.-S."/>
            <person name="Charusanti P."/>
            <person name="Shaw S."/>
            <person name="Blin K."/>
            <person name="Weber T."/>
        </authorList>
    </citation>
    <scope>NUCLEOTIDE SEQUENCE [LARGE SCALE GENOMIC DNA]</scope>
    <source>
        <strain evidence="2 3">NBC_00156</strain>
    </source>
</reference>
<dbReference type="RefSeq" id="WP_405444462.1">
    <property type="nucleotide sequence ID" value="NZ_CP108164.1"/>
</dbReference>
<evidence type="ECO:0000313" key="2">
    <source>
        <dbReference type="EMBL" id="WTQ85676.1"/>
    </source>
</evidence>
<keyword evidence="3" id="KW-1185">Reference proteome</keyword>
<dbReference type="Proteomes" id="UP001622557">
    <property type="component" value="Chromosome"/>
</dbReference>
<dbReference type="EMBL" id="CP108164">
    <property type="protein sequence ID" value="WTQ85676.1"/>
    <property type="molecule type" value="Genomic_DNA"/>
</dbReference>
<organism evidence="2 3">
    <name type="scientific">Streptomyces achromogenes</name>
    <dbReference type="NCBI Taxonomy" id="67255"/>
    <lineage>
        <taxon>Bacteria</taxon>
        <taxon>Bacillati</taxon>
        <taxon>Actinomycetota</taxon>
        <taxon>Actinomycetes</taxon>
        <taxon>Kitasatosporales</taxon>
        <taxon>Streptomycetaceae</taxon>
        <taxon>Streptomyces</taxon>
    </lineage>
</organism>
<gene>
    <name evidence="1" type="ORF">OG350_00195</name>
    <name evidence="2" type="ORF">OG350_37805</name>
</gene>
<sequence>MTVIYAFQDSNGHWHGDPDAPLLDPADEPSRGTLTYQPVPGTPEAASPFVGQRLTVLYGITDLEAGPVTYQLDTGGRFLATWHIHTLLASPMGTAPVPSDTPRDPAPTPPCLESAFTEAGRRFVLTGTRCDNGQLIVKLTVTSERGDLQGELRGAVTADALAPLARLLDAASRTHPAAVPPPRQGGGWAPAVSARLSARFRQEPDFTILAAEFGCSRGAIYEELTRQGLIRSPGSGRTTPASRPLSEAMQQRRQIHRNTHTRWSDEEERRLAQRCADGVLTPELSNEFGRTELAIESRLLKIAAVGPAADQARLNAL</sequence>
<dbReference type="EMBL" id="CP108164">
    <property type="protein sequence ID" value="WTQ78822.1"/>
    <property type="molecule type" value="Genomic_DNA"/>
</dbReference>
<name>A0ABZ1L4L0_STRAH</name>
<dbReference type="GeneID" id="97286327"/>
<evidence type="ECO:0000313" key="3">
    <source>
        <dbReference type="Proteomes" id="UP001622557"/>
    </source>
</evidence>
<accession>A0ABZ1L4L0</accession>
<proteinExistence type="predicted"/>
<protein>
    <submittedName>
        <fullName evidence="2">Uncharacterized protein</fullName>
    </submittedName>
</protein>